<dbReference type="InterPro" id="IPR017317">
    <property type="entry name" value="Pept_S8_subtilisin_bacteroid-2"/>
</dbReference>
<evidence type="ECO:0000256" key="2">
    <source>
        <dbReference type="ARBA" id="ARBA00022670"/>
    </source>
</evidence>
<evidence type="ECO:0000313" key="11">
    <source>
        <dbReference type="Proteomes" id="UP000198858"/>
    </source>
</evidence>
<dbReference type="InterPro" id="IPR023827">
    <property type="entry name" value="Peptidase_S8_Asp-AS"/>
</dbReference>
<evidence type="ECO:0000313" key="10">
    <source>
        <dbReference type="EMBL" id="SDS19116.1"/>
    </source>
</evidence>
<keyword evidence="5 6" id="KW-0720">Serine protease</keyword>
<keyword evidence="11" id="KW-1185">Reference proteome</keyword>
<dbReference type="STRING" id="1250231.SAMN04488552_2398"/>
<reference evidence="10 11" key="1">
    <citation type="submission" date="2016-10" db="EMBL/GenBank/DDBJ databases">
        <authorList>
            <person name="Varghese N."/>
            <person name="Submissions S."/>
        </authorList>
    </citation>
    <scope>NUCLEOTIDE SEQUENCE [LARGE SCALE GENOMIC DNA]</scope>
    <source>
        <strain evidence="10 11">Mar_2010_102</strain>
    </source>
</reference>
<sequence>MKKLLFFAFLLSFSSYAQEEHAWIYFKDKPNVQQALENPSTILSAKAIARKSLRGTPIDVRDIPVNEEYISIIKDYDGISVKAKSKWMNCIHVIGSIQNINSLSALDFVSEIEFANKTLSSRSQSQVARRNNKLESNFDFIYGPAENQTKMLSTDFLHENDFTGEGITIAVMDAGFPNVNSMATFERLRSQNKLLGGYDFPSRSNDFSNSNLNNHGTLVLATMAGFKEESFTGTAPDASYYLFRTEVGATETPVEETYWVEAAEWADSLGVDIINTSLGYTLFDNANYSYTPGDMDGNTTFISRGANIATEKGMLVVTSAGNRGDENYFKIIGAPADANVLSVGAVTPNREYAFFSSTGPSADERTKPDVAAQGHQIVTVDQFDNLIQANGTSFSSPILAGSIASLWQLNPEWTNLELMQIVRESASTYSNPNSKLGYGIPDFQQILIEFDDTLDNEESEDILEFTLFPNPVQNTLRFSKPSGQNFDLTLFDSLGHVLLQKNNVQNEIDLTGFSRGIYIVMFEQNNSRNSFLILKE</sequence>
<keyword evidence="2 6" id="KW-0645">Protease</keyword>
<feature type="active site" description="Charge relay system" evidence="6">
    <location>
        <position position="393"/>
    </location>
</feature>
<dbReference type="RefSeq" id="WP_089662870.1">
    <property type="nucleotide sequence ID" value="NZ_LT629745.1"/>
</dbReference>
<feature type="domain" description="Peptidase S8/S53" evidence="8">
    <location>
        <begin position="164"/>
        <end position="439"/>
    </location>
</feature>
<dbReference type="InterPro" id="IPR026444">
    <property type="entry name" value="Secre_tail"/>
</dbReference>
<dbReference type="Gene3D" id="3.40.50.200">
    <property type="entry name" value="Peptidase S8/S53 domain"/>
    <property type="match status" value="1"/>
</dbReference>
<dbReference type="PRINTS" id="PR00723">
    <property type="entry name" value="SUBTILISIN"/>
</dbReference>
<feature type="domain" description="Secretion system C-terminal sorting" evidence="9">
    <location>
        <begin position="467"/>
        <end position="528"/>
    </location>
</feature>
<feature type="active site" description="Charge relay system" evidence="6">
    <location>
        <position position="215"/>
    </location>
</feature>
<dbReference type="CDD" id="cd07493">
    <property type="entry name" value="Peptidases_S8_9"/>
    <property type="match status" value="1"/>
</dbReference>
<dbReference type="Pfam" id="PF18962">
    <property type="entry name" value="Por_Secre_tail"/>
    <property type="match status" value="1"/>
</dbReference>
<evidence type="ECO:0000256" key="1">
    <source>
        <dbReference type="ARBA" id="ARBA00011073"/>
    </source>
</evidence>
<dbReference type="GO" id="GO:0004252">
    <property type="term" value="F:serine-type endopeptidase activity"/>
    <property type="evidence" value="ECO:0007669"/>
    <property type="project" value="UniProtKB-UniRule"/>
</dbReference>
<name>A0A1H1Q6S1_9FLAO</name>
<dbReference type="GO" id="GO:0006508">
    <property type="term" value="P:proteolysis"/>
    <property type="evidence" value="ECO:0007669"/>
    <property type="project" value="UniProtKB-KW"/>
</dbReference>
<evidence type="ECO:0000259" key="8">
    <source>
        <dbReference type="Pfam" id="PF00082"/>
    </source>
</evidence>
<feature type="signal peptide" evidence="7">
    <location>
        <begin position="1"/>
        <end position="17"/>
    </location>
</feature>
<evidence type="ECO:0000256" key="7">
    <source>
        <dbReference type="SAM" id="SignalP"/>
    </source>
</evidence>
<dbReference type="InterPro" id="IPR015500">
    <property type="entry name" value="Peptidase_S8_subtilisin-rel"/>
</dbReference>
<organism evidence="10 11">
    <name type="scientific">Christiangramia echinicola</name>
    <dbReference type="NCBI Taxonomy" id="279359"/>
    <lineage>
        <taxon>Bacteria</taxon>
        <taxon>Pseudomonadati</taxon>
        <taxon>Bacteroidota</taxon>
        <taxon>Flavobacteriia</taxon>
        <taxon>Flavobacteriales</taxon>
        <taxon>Flavobacteriaceae</taxon>
        <taxon>Christiangramia</taxon>
    </lineage>
</organism>
<evidence type="ECO:0000259" key="9">
    <source>
        <dbReference type="Pfam" id="PF18962"/>
    </source>
</evidence>
<proteinExistence type="inferred from homology"/>
<dbReference type="Proteomes" id="UP000198858">
    <property type="component" value="Chromosome I"/>
</dbReference>
<comment type="similarity">
    <text evidence="1 6">Belongs to the peptidase S8 family.</text>
</comment>
<dbReference type="PROSITE" id="PS00136">
    <property type="entry name" value="SUBTILASE_ASP"/>
    <property type="match status" value="1"/>
</dbReference>
<dbReference type="NCBIfam" id="TIGR04183">
    <property type="entry name" value="Por_Secre_tail"/>
    <property type="match status" value="1"/>
</dbReference>
<keyword evidence="4 6" id="KW-0378">Hydrolase</keyword>
<dbReference type="InterPro" id="IPR050131">
    <property type="entry name" value="Peptidase_S8_subtilisin-like"/>
</dbReference>
<evidence type="ECO:0000256" key="6">
    <source>
        <dbReference type="PROSITE-ProRule" id="PRU01240"/>
    </source>
</evidence>
<evidence type="ECO:0000256" key="3">
    <source>
        <dbReference type="ARBA" id="ARBA00022729"/>
    </source>
</evidence>
<dbReference type="Pfam" id="PF00082">
    <property type="entry name" value="Peptidase_S8"/>
    <property type="match status" value="1"/>
</dbReference>
<accession>A0A1H1Q6S1</accession>
<keyword evidence="3 7" id="KW-0732">Signal</keyword>
<feature type="active site" description="Charge relay system" evidence="6">
    <location>
        <position position="173"/>
    </location>
</feature>
<evidence type="ECO:0000256" key="5">
    <source>
        <dbReference type="ARBA" id="ARBA00022825"/>
    </source>
</evidence>
<dbReference type="InterPro" id="IPR036852">
    <property type="entry name" value="Peptidase_S8/S53_dom_sf"/>
</dbReference>
<dbReference type="EMBL" id="LT629745">
    <property type="protein sequence ID" value="SDS19116.1"/>
    <property type="molecule type" value="Genomic_DNA"/>
</dbReference>
<dbReference type="InterPro" id="IPR000209">
    <property type="entry name" value="Peptidase_S8/S53_dom"/>
</dbReference>
<dbReference type="PANTHER" id="PTHR43806">
    <property type="entry name" value="PEPTIDASE S8"/>
    <property type="match status" value="1"/>
</dbReference>
<dbReference type="PROSITE" id="PS51892">
    <property type="entry name" value="SUBTILASE"/>
    <property type="match status" value="1"/>
</dbReference>
<evidence type="ECO:0000256" key="4">
    <source>
        <dbReference type="ARBA" id="ARBA00022801"/>
    </source>
</evidence>
<dbReference type="PANTHER" id="PTHR43806:SF67">
    <property type="entry name" value="EGF-LIKE DOMAIN-CONTAINING PROTEIN"/>
    <property type="match status" value="1"/>
</dbReference>
<protein>
    <submittedName>
        <fullName evidence="10">Por secretion system C-terminal sorting domain-containing protein</fullName>
    </submittedName>
</protein>
<gene>
    <name evidence="10" type="ORF">SAMN04488552_2398</name>
</gene>
<dbReference type="AlphaFoldDB" id="A0A1H1Q6S1"/>
<dbReference type="PIRSF" id="PIRSF037903">
    <property type="entry name" value="Subtilisin_rel_GFO_2223"/>
    <property type="match status" value="1"/>
</dbReference>
<dbReference type="SUPFAM" id="SSF52743">
    <property type="entry name" value="Subtilisin-like"/>
    <property type="match status" value="1"/>
</dbReference>
<feature type="chain" id="PRO_5009257372" evidence="7">
    <location>
        <begin position="18"/>
        <end position="536"/>
    </location>
</feature>